<reference evidence="2" key="1">
    <citation type="submission" date="2021-06" db="EMBL/GenBank/DDBJ databases">
        <authorList>
            <person name="Hodson N. C."/>
            <person name="Mongue J. A."/>
            <person name="Jaron S. K."/>
        </authorList>
    </citation>
    <scope>NUCLEOTIDE SEQUENCE</scope>
</reference>
<feature type="transmembrane region" description="Helical" evidence="1">
    <location>
        <begin position="135"/>
        <end position="152"/>
    </location>
</feature>
<keyword evidence="3" id="KW-1185">Reference proteome</keyword>
<gene>
    <name evidence="2" type="ORF">AFUS01_LOCUS45120</name>
</gene>
<dbReference type="AlphaFoldDB" id="A0A8J2Q0N5"/>
<sequence>MPNFFGVFVKDRIQMIWSAKNTSLVKRLALIIVGIQGLLLTWYLVFQLHSTLTYDVLLKGTTLLRIQYFSCVLNIILTFIFIADTELLLIFGIQAEDLSTEDLSTVQNWKVLAFTSFSVGLVSTSIQNLSTLYKVFYGISTFVLFSSILTMVDQNLQLEPIPIQNCEKVSSKEVVVLEV</sequence>
<feature type="transmembrane region" description="Helical" evidence="1">
    <location>
        <begin position="28"/>
        <end position="46"/>
    </location>
</feature>
<evidence type="ECO:0000313" key="3">
    <source>
        <dbReference type="Proteomes" id="UP000708208"/>
    </source>
</evidence>
<evidence type="ECO:0000256" key="1">
    <source>
        <dbReference type="SAM" id="Phobius"/>
    </source>
</evidence>
<name>A0A8J2Q0N5_9HEXA</name>
<proteinExistence type="predicted"/>
<keyword evidence="1" id="KW-0812">Transmembrane</keyword>
<accession>A0A8J2Q0N5</accession>
<dbReference type="Proteomes" id="UP000708208">
    <property type="component" value="Unassembled WGS sequence"/>
</dbReference>
<organism evidence="2 3">
    <name type="scientific">Allacma fusca</name>
    <dbReference type="NCBI Taxonomy" id="39272"/>
    <lineage>
        <taxon>Eukaryota</taxon>
        <taxon>Metazoa</taxon>
        <taxon>Ecdysozoa</taxon>
        <taxon>Arthropoda</taxon>
        <taxon>Hexapoda</taxon>
        <taxon>Collembola</taxon>
        <taxon>Symphypleona</taxon>
        <taxon>Sminthuridae</taxon>
        <taxon>Allacma</taxon>
    </lineage>
</organism>
<keyword evidence="1" id="KW-1133">Transmembrane helix</keyword>
<evidence type="ECO:0000313" key="2">
    <source>
        <dbReference type="EMBL" id="CAG7835797.1"/>
    </source>
</evidence>
<comment type="caution">
    <text evidence="2">The sequence shown here is derived from an EMBL/GenBank/DDBJ whole genome shotgun (WGS) entry which is preliminary data.</text>
</comment>
<dbReference type="EMBL" id="CAJVCH010570765">
    <property type="protein sequence ID" value="CAG7835797.1"/>
    <property type="molecule type" value="Genomic_DNA"/>
</dbReference>
<protein>
    <submittedName>
        <fullName evidence="2">Uncharacterized protein</fullName>
    </submittedName>
</protein>
<keyword evidence="1" id="KW-0472">Membrane</keyword>
<feature type="transmembrane region" description="Helical" evidence="1">
    <location>
        <begin position="66"/>
        <end position="91"/>
    </location>
</feature>